<dbReference type="Gene3D" id="3.90.1580.10">
    <property type="entry name" value="paralog of FGE (formylglycine-generating enzyme)"/>
    <property type="match status" value="1"/>
</dbReference>
<accession>S4YD76</accession>
<evidence type="ECO:0000313" key="3">
    <source>
        <dbReference type="Proteomes" id="UP000014803"/>
    </source>
</evidence>
<gene>
    <name evidence="2" type="ORF">SCE1572_43545</name>
</gene>
<dbReference type="PANTHER" id="PTHR23150">
    <property type="entry name" value="SULFATASE MODIFYING FACTOR 1, 2"/>
    <property type="match status" value="1"/>
</dbReference>
<sequence>MDRAVRRGRQHLRELLMRTGESVRMHGSRALVGIAISMVAGGACIPDVEPNVFVLPRCEQVAPACGPEAKESCCAEGEVVGGQFNRLNDASYPATVADFHLDRFEVTVGRFRQFVEGYPATKPKAGAGAHPLIEGSGWDAAWDASLPAGKDELRASLQCDANFRTWTDEPTGNEAAPINCVSWYLAFAFCAWDEGRLPTEAEWNYAAVGGNQHLAYPWGDEAPSEELAVYGCETTTTVCPIPPVGSKSPAGDGVWGQADLAGSLFEWVLDYHADLALTGNCVNCAALSDGGFGRGSRGGAFSHGEEALSPTYRIGELPERTLSFYGVRCARGE</sequence>
<evidence type="ECO:0000259" key="1">
    <source>
        <dbReference type="Pfam" id="PF03781"/>
    </source>
</evidence>
<dbReference type="InterPro" id="IPR005532">
    <property type="entry name" value="SUMF_dom"/>
</dbReference>
<feature type="domain" description="Sulfatase-modifying factor enzyme-like" evidence="1">
    <location>
        <begin position="84"/>
        <end position="331"/>
    </location>
</feature>
<dbReference type="InterPro" id="IPR051043">
    <property type="entry name" value="Sulfatase_Mod_Factor_Kinase"/>
</dbReference>
<proteinExistence type="predicted"/>
<reference evidence="2 3" key="1">
    <citation type="journal article" date="2013" name="Sci. Rep.">
        <title>Extraordinary expansion of a Sorangium cellulosum genome from an alkaline milieu.</title>
        <authorList>
            <person name="Han K."/>
            <person name="Li Z.F."/>
            <person name="Peng R."/>
            <person name="Zhu L.P."/>
            <person name="Zhou T."/>
            <person name="Wang L.G."/>
            <person name="Li S.G."/>
            <person name="Zhang X.B."/>
            <person name="Hu W."/>
            <person name="Wu Z.H."/>
            <person name="Qin N."/>
            <person name="Li Y.Z."/>
        </authorList>
    </citation>
    <scope>NUCLEOTIDE SEQUENCE [LARGE SCALE GENOMIC DNA]</scope>
    <source>
        <strain evidence="2 3">So0157-2</strain>
    </source>
</reference>
<evidence type="ECO:0000313" key="2">
    <source>
        <dbReference type="EMBL" id="AGP40768.1"/>
    </source>
</evidence>
<name>S4YD76_SORCE</name>
<dbReference type="AlphaFoldDB" id="S4YD76"/>
<protein>
    <recommendedName>
        <fullName evidence="1">Sulfatase-modifying factor enzyme-like domain-containing protein</fullName>
    </recommendedName>
</protein>
<dbReference type="PANTHER" id="PTHR23150:SF19">
    <property type="entry name" value="FORMYLGLYCINE-GENERATING ENZYME"/>
    <property type="match status" value="1"/>
</dbReference>
<dbReference type="GO" id="GO:0120147">
    <property type="term" value="F:formylglycine-generating oxidase activity"/>
    <property type="evidence" value="ECO:0007669"/>
    <property type="project" value="TreeGrafter"/>
</dbReference>
<dbReference type="Proteomes" id="UP000014803">
    <property type="component" value="Chromosome"/>
</dbReference>
<dbReference type="SUPFAM" id="SSF56436">
    <property type="entry name" value="C-type lectin-like"/>
    <property type="match status" value="1"/>
</dbReference>
<dbReference type="HOGENOM" id="CLU_040926_0_0_7"/>
<dbReference type="PATRIC" id="fig|1254432.3.peg.9843"/>
<dbReference type="InterPro" id="IPR042095">
    <property type="entry name" value="SUMF_sf"/>
</dbReference>
<dbReference type="EMBL" id="CP003969">
    <property type="protein sequence ID" value="AGP40768.1"/>
    <property type="molecule type" value="Genomic_DNA"/>
</dbReference>
<organism evidence="2 3">
    <name type="scientific">Sorangium cellulosum So0157-2</name>
    <dbReference type="NCBI Taxonomy" id="1254432"/>
    <lineage>
        <taxon>Bacteria</taxon>
        <taxon>Pseudomonadati</taxon>
        <taxon>Myxococcota</taxon>
        <taxon>Polyangia</taxon>
        <taxon>Polyangiales</taxon>
        <taxon>Polyangiaceae</taxon>
        <taxon>Sorangium</taxon>
    </lineage>
</organism>
<dbReference type="InterPro" id="IPR016187">
    <property type="entry name" value="CTDL_fold"/>
</dbReference>
<dbReference type="STRING" id="1254432.SCE1572_43545"/>
<dbReference type="KEGG" id="scu:SCE1572_43545"/>
<dbReference type="Pfam" id="PF03781">
    <property type="entry name" value="FGE-sulfatase"/>
    <property type="match status" value="1"/>
</dbReference>
<dbReference type="eggNOG" id="COG1262">
    <property type="taxonomic scope" value="Bacteria"/>
</dbReference>